<sequence length="208" mass="22810">MTVYGRNAYPDVLADKHSRIRAPHVRALNDLADRIADAEGIPHGHVPYIDPDLGGIKARALVLLDNPSTKAEAARNGGSGLISPDNNDATARNCREAYAAHGVDWHSVVNWNVCPFPTGRENGASLASERDRGTRWTREFIAQCPDLEIVLCLGRAAEDGWRRAAIHRPDLYVFPEGVPHCSQRGLAPKAARHRFDVAIGQLAAMLRR</sequence>
<dbReference type="OrthoDB" id="3679064at2"/>
<evidence type="ECO:0000313" key="1">
    <source>
        <dbReference type="EMBL" id="TCJ90237.1"/>
    </source>
</evidence>
<dbReference type="AlphaFoldDB" id="A0A4R1F7G5"/>
<dbReference type="InterPro" id="IPR036895">
    <property type="entry name" value="Uracil-DNA_glycosylase-like_sf"/>
</dbReference>
<protein>
    <recommendedName>
        <fullName evidence="3">Uracil DNA glycosylase superfamily protein</fullName>
    </recommendedName>
</protein>
<dbReference type="SUPFAM" id="SSF52141">
    <property type="entry name" value="Uracil-DNA glycosylase-like"/>
    <property type="match status" value="1"/>
</dbReference>
<proteinExistence type="predicted"/>
<evidence type="ECO:0008006" key="3">
    <source>
        <dbReference type="Google" id="ProtNLM"/>
    </source>
</evidence>
<dbReference type="STRING" id="1210063.GCA_001612665_06470"/>
<accession>A0A4R1F7G5</accession>
<name>A0A4R1F7G5_9NOCA</name>
<dbReference type="Proteomes" id="UP000294856">
    <property type="component" value="Unassembled WGS sequence"/>
</dbReference>
<dbReference type="EMBL" id="SMFR01000007">
    <property type="protein sequence ID" value="TCJ90237.1"/>
    <property type="molecule type" value="Genomic_DNA"/>
</dbReference>
<comment type="caution">
    <text evidence="1">The sequence shown here is derived from an EMBL/GenBank/DDBJ whole genome shotgun (WGS) entry which is preliminary data.</text>
</comment>
<organism evidence="1 2">
    <name type="scientific">Nocardia alba</name>
    <dbReference type="NCBI Taxonomy" id="225051"/>
    <lineage>
        <taxon>Bacteria</taxon>
        <taxon>Bacillati</taxon>
        <taxon>Actinomycetota</taxon>
        <taxon>Actinomycetes</taxon>
        <taxon>Mycobacteriales</taxon>
        <taxon>Nocardiaceae</taxon>
        <taxon>Nocardia</taxon>
    </lineage>
</organism>
<keyword evidence="2" id="KW-1185">Reference proteome</keyword>
<reference evidence="1 2" key="1">
    <citation type="submission" date="2019-03" db="EMBL/GenBank/DDBJ databases">
        <title>Genomic Encyclopedia of Type Strains, Phase IV (KMG-IV): sequencing the most valuable type-strain genomes for metagenomic binning, comparative biology and taxonomic classification.</title>
        <authorList>
            <person name="Goeker M."/>
        </authorList>
    </citation>
    <scope>NUCLEOTIDE SEQUENCE [LARGE SCALE GENOMIC DNA]</scope>
    <source>
        <strain evidence="1 2">DSM 44684</strain>
    </source>
</reference>
<evidence type="ECO:0000313" key="2">
    <source>
        <dbReference type="Proteomes" id="UP000294856"/>
    </source>
</evidence>
<gene>
    <name evidence="1" type="ORF">DFR71_6128</name>
</gene>
<dbReference type="RefSeq" id="WP_067460199.1">
    <property type="nucleotide sequence ID" value="NZ_SMFR01000007.1"/>
</dbReference>
<dbReference type="CDD" id="cd10035">
    <property type="entry name" value="UDG_like"/>
    <property type="match status" value="1"/>
</dbReference>